<dbReference type="GO" id="GO:0000309">
    <property type="term" value="F:nicotinamide-nucleotide adenylyltransferase activity"/>
    <property type="evidence" value="ECO:0007669"/>
    <property type="project" value="TreeGrafter"/>
</dbReference>
<dbReference type="InterPro" id="IPR004821">
    <property type="entry name" value="Cyt_trans-like"/>
</dbReference>
<feature type="domain" description="Cytidyltransferase-like" evidence="1">
    <location>
        <begin position="270"/>
        <end position="452"/>
    </location>
</feature>
<name>A0AAV0SUX2_HYABA</name>
<proteinExistence type="predicted"/>
<organism evidence="3 4">
    <name type="scientific">Hyaloperonospora brassicae</name>
    <name type="common">Brassica downy mildew</name>
    <name type="synonym">Peronospora brassicae</name>
    <dbReference type="NCBI Taxonomy" id="162125"/>
    <lineage>
        <taxon>Eukaryota</taxon>
        <taxon>Sar</taxon>
        <taxon>Stramenopiles</taxon>
        <taxon>Oomycota</taxon>
        <taxon>Peronosporomycetes</taxon>
        <taxon>Peronosporales</taxon>
        <taxon>Peronosporaceae</taxon>
        <taxon>Hyaloperonospora</taxon>
    </lineage>
</organism>
<evidence type="ECO:0000259" key="2">
    <source>
        <dbReference type="Pfam" id="PF02464"/>
    </source>
</evidence>
<dbReference type="PANTHER" id="PTHR31285:SF0">
    <property type="entry name" value="NICOTINAMIDE MONONUCLEOTIDE ADENYLYLTRANSFERASE"/>
    <property type="match status" value="1"/>
</dbReference>
<feature type="domain" description="CinA C-terminal" evidence="2">
    <location>
        <begin position="8"/>
        <end position="88"/>
    </location>
</feature>
<protein>
    <recommendedName>
        <fullName evidence="5">Cytidyltransferase-like domain-containing protein</fullName>
    </recommendedName>
</protein>
<evidence type="ECO:0000259" key="1">
    <source>
        <dbReference type="Pfam" id="PF01467"/>
    </source>
</evidence>
<comment type="caution">
    <text evidence="3">The sequence shown here is derived from an EMBL/GenBank/DDBJ whole genome shotgun (WGS) entry which is preliminary data.</text>
</comment>
<dbReference type="GO" id="GO:0005634">
    <property type="term" value="C:nucleus"/>
    <property type="evidence" value="ECO:0007669"/>
    <property type="project" value="TreeGrafter"/>
</dbReference>
<dbReference type="EMBL" id="CANTFL010000017">
    <property type="protein sequence ID" value="CAI5708858.1"/>
    <property type="molecule type" value="Genomic_DNA"/>
</dbReference>
<dbReference type="InterPro" id="IPR036653">
    <property type="entry name" value="CinA-like_C"/>
</dbReference>
<dbReference type="PANTHER" id="PTHR31285">
    <property type="entry name" value="NICOTINAMIDE MONONUCLEOTIDE ADENYLYLTRANSFERASE"/>
    <property type="match status" value="1"/>
</dbReference>
<sequence>MERLLSSVYAREPPVKVAVAVTGGGVSASELLFHPGSSSTMQHFVVPYSRASLQSFLSAVPSTAPALKFCSAETAERMARAAWQTANAVIRQEAEASDVQAAALVSSAVHRFRSSLGIACTAGLATNRVKKGPHECFVSVCQARSDSKHSAFWRPQCETYHLELDKTVGRSRMEEDYIVSQWLVYVLAKAAGVDAETCRAFHDELTSAQTGNERIVKVTTGDGRSGPLDDICRGTSNELTSVAFLPEKSTDGVRATTMATQGFEFRGLVLPGSFNPLHKGHIDLARGAQQLIESRTGVKLPVAFELAVSNADKGAIDSSTISTRIAQFTHDGGSTTGLGTWPVLVTNATLFGQKAQLLPGCIFTIGADTAVRLVDKKYYGMDEHKMVLALDHIARSNCSFVVAGRVDTKAAKRYLSAEEVVEQHIPSVFRHLFLPLPESAFRNDISSTDLRRQAATTA</sequence>
<gene>
    <name evidence="3" type="ORF">HBR001_LOCUS170</name>
</gene>
<dbReference type="SUPFAM" id="SSF142433">
    <property type="entry name" value="CinA-like"/>
    <property type="match status" value="1"/>
</dbReference>
<dbReference type="InterPro" id="IPR014729">
    <property type="entry name" value="Rossmann-like_a/b/a_fold"/>
</dbReference>
<accession>A0AAV0SUX2</accession>
<dbReference type="Gene3D" id="3.40.50.620">
    <property type="entry name" value="HUPs"/>
    <property type="match status" value="1"/>
</dbReference>
<dbReference type="InterPro" id="IPR008136">
    <property type="entry name" value="CinA_C"/>
</dbReference>
<dbReference type="GO" id="GO:0016887">
    <property type="term" value="F:ATP hydrolysis activity"/>
    <property type="evidence" value="ECO:0007669"/>
    <property type="project" value="TreeGrafter"/>
</dbReference>
<dbReference type="Pfam" id="PF01467">
    <property type="entry name" value="CTP_transf_like"/>
    <property type="match status" value="1"/>
</dbReference>
<dbReference type="Proteomes" id="UP001162031">
    <property type="component" value="Unassembled WGS sequence"/>
</dbReference>
<dbReference type="Pfam" id="PF02464">
    <property type="entry name" value="CinA"/>
    <property type="match status" value="1"/>
</dbReference>
<evidence type="ECO:0000313" key="3">
    <source>
        <dbReference type="EMBL" id="CAI5708858.1"/>
    </source>
</evidence>
<dbReference type="GO" id="GO:0005737">
    <property type="term" value="C:cytoplasm"/>
    <property type="evidence" value="ECO:0007669"/>
    <property type="project" value="TreeGrafter"/>
</dbReference>
<keyword evidence="4" id="KW-1185">Reference proteome</keyword>
<dbReference type="Gene3D" id="3.90.950.20">
    <property type="entry name" value="CinA-like"/>
    <property type="match status" value="1"/>
</dbReference>
<reference evidence="3" key="1">
    <citation type="submission" date="2022-12" db="EMBL/GenBank/DDBJ databases">
        <authorList>
            <person name="Webb A."/>
        </authorList>
    </citation>
    <scope>NUCLEOTIDE SEQUENCE</scope>
    <source>
        <strain evidence="3">Hp1</strain>
    </source>
</reference>
<evidence type="ECO:0000313" key="4">
    <source>
        <dbReference type="Proteomes" id="UP001162031"/>
    </source>
</evidence>
<evidence type="ECO:0008006" key="5">
    <source>
        <dbReference type="Google" id="ProtNLM"/>
    </source>
</evidence>
<dbReference type="SUPFAM" id="SSF52374">
    <property type="entry name" value="Nucleotidylyl transferase"/>
    <property type="match status" value="1"/>
</dbReference>
<dbReference type="AlphaFoldDB" id="A0AAV0SUX2"/>